<evidence type="ECO:0000313" key="3">
    <source>
        <dbReference type="EMBL" id="PJZ67731.1"/>
    </source>
</evidence>
<proteinExistence type="predicted"/>
<reference evidence="2 5" key="2">
    <citation type="submission" date="2024-09" db="EMBL/GenBank/DDBJ databases">
        <title>Taxonomic and Genotyping Characterization of Leptospira Strains isolated from Multiple Sources in Colombia highlights the importance of intermediate species.</title>
        <authorList>
            <person name="Torres Higuera L."/>
            <person name="Rojas Tapias D."/>
            <person name="Jimenez Velasquez S."/>
            <person name="Renjifo Ibanez C."/>
        </authorList>
    </citation>
    <scope>NUCLEOTIDE SEQUENCE [LARGE SCALE GENOMIC DNA]</scope>
    <source>
        <strain evidence="2 5">Lep080</strain>
    </source>
</reference>
<feature type="chain" id="PRO_5043159185" description="Lipoprotein" evidence="1">
    <location>
        <begin position="18"/>
        <end position="114"/>
    </location>
</feature>
<evidence type="ECO:0008006" key="6">
    <source>
        <dbReference type="Google" id="ProtNLM"/>
    </source>
</evidence>
<dbReference type="Proteomes" id="UP000231912">
    <property type="component" value="Unassembled WGS sequence"/>
</dbReference>
<evidence type="ECO:0000313" key="2">
    <source>
        <dbReference type="EMBL" id="MFB5738458.1"/>
    </source>
</evidence>
<gene>
    <name evidence="2" type="ORF">ACE5IX_18220</name>
    <name evidence="3" type="ORF">CH371_06955</name>
</gene>
<reference evidence="3 4" key="1">
    <citation type="submission" date="2017-07" db="EMBL/GenBank/DDBJ databases">
        <title>Leptospira spp. isolated from tropical soils.</title>
        <authorList>
            <person name="Thibeaux R."/>
            <person name="Iraola G."/>
            <person name="Ferres I."/>
            <person name="Bierque E."/>
            <person name="Girault D."/>
            <person name="Soupe-Gilbert M.-E."/>
            <person name="Picardeau M."/>
            <person name="Goarant C."/>
        </authorList>
    </citation>
    <scope>NUCLEOTIDE SEQUENCE [LARGE SCALE GENOMIC DNA]</scope>
    <source>
        <strain evidence="3 4">FH2-C-A2</strain>
    </source>
</reference>
<evidence type="ECO:0000313" key="5">
    <source>
        <dbReference type="Proteomes" id="UP001580391"/>
    </source>
</evidence>
<dbReference type="RefSeq" id="WP_016547333.1">
    <property type="nucleotide sequence ID" value="NZ_JBHILI010000012.1"/>
</dbReference>
<dbReference type="Proteomes" id="UP001580391">
    <property type="component" value="Unassembled WGS sequence"/>
</dbReference>
<keyword evidence="1" id="KW-0732">Signal</keyword>
<evidence type="ECO:0000256" key="1">
    <source>
        <dbReference type="SAM" id="SignalP"/>
    </source>
</evidence>
<evidence type="ECO:0000313" key="4">
    <source>
        <dbReference type="Proteomes" id="UP000231912"/>
    </source>
</evidence>
<feature type="signal peptide" evidence="1">
    <location>
        <begin position="1"/>
        <end position="17"/>
    </location>
</feature>
<sequence length="114" mass="12502">MKRILVLFTLCASIALSVGCSSTPVIIPAQPAPAKVEKDQRLSTFPVYAEACGFQLLLFIPINVNTRQASAFQKIQFQAYGGTLSDIRMEESWFYGLVGTGYCTKFSALVTRAQ</sequence>
<accession>A0A2M9ZH28</accession>
<dbReference type="EMBL" id="JBHILJ010000016">
    <property type="protein sequence ID" value="MFB5738458.1"/>
    <property type="molecule type" value="Genomic_DNA"/>
</dbReference>
<dbReference type="AlphaFoldDB" id="A0A2M9ZH28"/>
<comment type="caution">
    <text evidence="3">The sequence shown here is derived from an EMBL/GenBank/DDBJ whole genome shotgun (WGS) entry which is preliminary data.</text>
</comment>
<keyword evidence="5" id="KW-1185">Reference proteome</keyword>
<name>A0A2M9ZH28_9LEPT</name>
<dbReference type="PROSITE" id="PS51257">
    <property type="entry name" value="PROKAR_LIPOPROTEIN"/>
    <property type="match status" value="1"/>
</dbReference>
<organism evidence="3 4">
    <name type="scientific">Leptospira wolffii</name>
    <dbReference type="NCBI Taxonomy" id="409998"/>
    <lineage>
        <taxon>Bacteria</taxon>
        <taxon>Pseudomonadati</taxon>
        <taxon>Spirochaetota</taxon>
        <taxon>Spirochaetia</taxon>
        <taxon>Leptospirales</taxon>
        <taxon>Leptospiraceae</taxon>
        <taxon>Leptospira</taxon>
    </lineage>
</organism>
<dbReference type="EMBL" id="NPDT01000001">
    <property type="protein sequence ID" value="PJZ67731.1"/>
    <property type="molecule type" value="Genomic_DNA"/>
</dbReference>
<protein>
    <recommendedName>
        <fullName evidence="6">Lipoprotein</fullName>
    </recommendedName>
</protein>